<reference evidence="1 2" key="1">
    <citation type="journal article" date="2024" name="Nat. Commun.">
        <title>Phylogenomics reveals the evolutionary origins of lichenization in chlorophyte algae.</title>
        <authorList>
            <person name="Puginier C."/>
            <person name="Libourel C."/>
            <person name="Otte J."/>
            <person name="Skaloud P."/>
            <person name="Haon M."/>
            <person name="Grisel S."/>
            <person name="Petersen M."/>
            <person name="Berrin J.G."/>
            <person name="Delaux P.M."/>
            <person name="Dal Grande F."/>
            <person name="Keller J."/>
        </authorList>
    </citation>
    <scope>NUCLEOTIDE SEQUENCE [LARGE SCALE GENOMIC DNA]</scope>
    <source>
        <strain evidence="1 2">SAG 2145</strain>
    </source>
</reference>
<gene>
    <name evidence="1" type="ORF">WJX74_003068</name>
</gene>
<dbReference type="EMBL" id="JALJOS010000021">
    <property type="protein sequence ID" value="KAK9826255.1"/>
    <property type="molecule type" value="Genomic_DNA"/>
</dbReference>
<evidence type="ECO:0000313" key="1">
    <source>
        <dbReference type="EMBL" id="KAK9826255.1"/>
    </source>
</evidence>
<dbReference type="AlphaFoldDB" id="A0AAW1QXN7"/>
<dbReference type="Proteomes" id="UP001438707">
    <property type="component" value="Unassembled WGS sequence"/>
</dbReference>
<organism evidence="1 2">
    <name type="scientific">Apatococcus lobatus</name>
    <dbReference type="NCBI Taxonomy" id="904363"/>
    <lineage>
        <taxon>Eukaryota</taxon>
        <taxon>Viridiplantae</taxon>
        <taxon>Chlorophyta</taxon>
        <taxon>core chlorophytes</taxon>
        <taxon>Trebouxiophyceae</taxon>
        <taxon>Chlorellales</taxon>
        <taxon>Chlorellaceae</taxon>
        <taxon>Apatococcus</taxon>
    </lineage>
</organism>
<protein>
    <submittedName>
        <fullName evidence="1">Uncharacterized protein</fullName>
    </submittedName>
</protein>
<sequence length="95" mass="10477">MLFTSLHPCHRGIGDTGVPGRPTCVTGTPPRRALETLQDVRQAKQDEPCHSTASLVITQPPLVLCESHVFLNSGQVLKEDSQLELLQKLEMDIDM</sequence>
<keyword evidence="2" id="KW-1185">Reference proteome</keyword>
<proteinExistence type="predicted"/>
<evidence type="ECO:0000313" key="2">
    <source>
        <dbReference type="Proteomes" id="UP001438707"/>
    </source>
</evidence>
<accession>A0AAW1QXN7</accession>
<name>A0AAW1QXN7_9CHLO</name>
<comment type="caution">
    <text evidence="1">The sequence shown here is derived from an EMBL/GenBank/DDBJ whole genome shotgun (WGS) entry which is preliminary data.</text>
</comment>